<dbReference type="PROSITE" id="PS51704">
    <property type="entry name" value="GP_PDE"/>
    <property type="match status" value="1"/>
</dbReference>
<protein>
    <submittedName>
        <fullName evidence="2">Glycerophosphoryl diester phosphodiesterase</fullName>
    </submittedName>
</protein>
<dbReference type="EMBL" id="CP064787">
    <property type="protein sequence ID" value="QSG04530.1"/>
    <property type="molecule type" value="Genomic_DNA"/>
</dbReference>
<dbReference type="GO" id="GO:0008081">
    <property type="term" value="F:phosphoric diester hydrolase activity"/>
    <property type="evidence" value="ECO:0007669"/>
    <property type="project" value="InterPro"/>
</dbReference>
<name>A0A897MQV2_9EURY</name>
<sequence length="331" mass="35834">MSKIPSIDRRTLLEGTTGAVLGSLATGTATANGGASKGDSGTDLIAHRGFAGVHPENTVGAVAQAARGGNSNNAARRGADMIEIDVVPCGGRPYEGEDFEVVVFHDNRLSSRDGGERGLTDHENTLVWETPCTEVRNAEVLDSGETVPTLRDVLRAIPAHVGVNIELKSPGDTDVRFAENLQGDELEARKDVWRPFTRRVLDVASRFENHVLVSSFMEAALATTREYDPSIPIAFLFWDSIEVGLEVTAEYDCEAVHPPYNMVKGSPFFNDAYYIDDPGFADIDLVARAHEAGRRVNTWTVGSWYQADQLVDAGVDGIIADYPGVLGWNVD</sequence>
<dbReference type="CDD" id="cd08556">
    <property type="entry name" value="GDPD"/>
    <property type="match status" value="1"/>
</dbReference>
<dbReference type="Proteomes" id="UP000663525">
    <property type="component" value="Chromosome"/>
</dbReference>
<dbReference type="PANTHER" id="PTHR46211">
    <property type="entry name" value="GLYCEROPHOSPHORYL DIESTER PHOSPHODIESTERASE"/>
    <property type="match status" value="1"/>
</dbReference>
<dbReference type="SUPFAM" id="SSF51695">
    <property type="entry name" value="PLC-like phosphodiesterases"/>
    <property type="match status" value="1"/>
</dbReference>
<evidence type="ECO:0000259" key="1">
    <source>
        <dbReference type="PROSITE" id="PS51704"/>
    </source>
</evidence>
<dbReference type="GeneID" id="68853829"/>
<dbReference type="Gene3D" id="3.20.20.190">
    <property type="entry name" value="Phosphatidylinositol (PI) phosphodiesterase"/>
    <property type="match status" value="1"/>
</dbReference>
<evidence type="ECO:0000313" key="3">
    <source>
        <dbReference type="Proteomes" id="UP000663525"/>
    </source>
</evidence>
<organism evidence="2 3">
    <name type="scientific">Halapricum desulfuricans</name>
    <dbReference type="NCBI Taxonomy" id="2841257"/>
    <lineage>
        <taxon>Archaea</taxon>
        <taxon>Methanobacteriati</taxon>
        <taxon>Methanobacteriota</taxon>
        <taxon>Stenosarchaea group</taxon>
        <taxon>Halobacteria</taxon>
        <taxon>Halobacteriales</taxon>
        <taxon>Haloarculaceae</taxon>
        <taxon>Halapricum</taxon>
    </lineage>
</organism>
<reference evidence="2" key="1">
    <citation type="submission" date="2020-11" db="EMBL/GenBank/DDBJ databases">
        <title>Carbohydrate-dependent, anaerobic sulfur respiration: A novel catabolism in halophilic archaea.</title>
        <authorList>
            <person name="Sorokin D.Y."/>
            <person name="Messina E."/>
            <person name="Smedile F."/>
            <person name="La Cono V."/>
            <person name="Hallsworth J.E."/>
            <person name="Yakimov M.M."/>
        </authorList>
    </citation>
    <scope>NUCLEOTIDE SEQUENCE</scope>
    <source>
        <strain evidence="2">HSR12-1</strain>
    </source>
</reference>
<dbReference type="InterPro" id="IPR030395">
    <property type="entry name" value="GP_PDE_dom"/>
</dbReference>
<dbReference type="Pfam" id="PF03009">
    <property type="entry name" value="GDPD"/>
    <property type="match status" value="1"/>
</dbReference>
<dbReference type="RefSeq" id="WP_229113991.1">
    <property type="nucleotide sequence ID" value="NZ_CP064787.1"/>
</dbReference>
<evidence type="ECO:0000313" key="2">
    <source>
        <dbReference type="EMBL" id="QSG04530.1"/>
    </source>
</evidence>
<proteinExistence type="predicted"/>
<accession>A0A897MQV2</accession>
<dbReference type="InterPro" id="IPR006311">
    <property type="entry name" value="TAT_signal"/>
</dbReference>
<gene>
    <name evidence="2" type="primary">ugpQ</name>
    <name evidence="2" type="ORF">HSR121_0171</name>
</gene>
<dbReference type="InterPro" id="IPR017946">
    <property type="entry name" value="PLC-like_Pdiesterase_TIM-brl"/>
</dbReference>
<dbReference type="PROSITE" id="PS51318">
    <property type="entry name" value="TAT"/>
    <property type="match status" value="1"/>
</dbReference>
<dbReference type="GO" id="GO:0006629">
    <property type="term" value="P:lipid metabolic process"/>
    <property type="evidence" value="ECO:0007669"/>
    <property type="project" value="InterPro"/>
</dbReference>
<dbReference type="PANTHER" id="PTHR46211:SF14">
    <property type="entry name" value="GLYCEROPHOSPHODIESTER PHOSPHODIESTERASE"/>
    <property type="match status" value="1"/>
</dbReference>
<dbReference type="AlphaFoldDB" id="A0A897MQV2"/>
<feature type="domain" description="GP-PDE" evidence="1">
    <location>
        <begin position="42"/>
        <end position="330"/>
    </location>
</feature>